<dbReference type="InterPro" id="IPR014710">
    <property type="entry name" value="RmlC-like_jellyroll"/>
</dbReference>
<dbReference type="Gene3D" id="2.60.120.10">
    <property type="entry name" value="Jelly Rolls"/>
    <property type="match status" value="1"/>
</dbReference>
<dbReference type="RefSeq" id="WP_310575081.1">
    <property type="nucleotide sequence ID" value="NZ_JAVKPK010000012.1"/>
</dbReference>
<sequence>MSLKKTLGILLGVCFLLSVTAAAVSAKELPNIAEKKADKTEKKVKGYSIDIEKATLENNNFRKVLYTAKHSQLVLMSLKPGEEIGMETHKETDQFFRFEEGQGKCIINGNEYKVGKGSAVVVPAGAQHNVINTLKMGSLKLYAIYSPPVHKDGIVRATKEEAEANEAKFDGITSE</sequence>
<evidence type="ECO:0000259" key="1">
    <source>
        <dbReference type="Pfam" id="PF07883"/>
    </source>
</evidence>
<dbReference type="Pfam" id="PF07883">
    <property type="entry name" value="Cupin_2"/>
    <property type="match status" value="1"/>
</dbReference>
<dbReference type="EMBL" id="JAVKPK010000012">
    <property type="protein sequence ID" value="MDR7665057.1"/>
    <property type="molecule type" value="Genomic_DNA"/>
</dbReference>
<dbReference type="Proteomes" id="UP001246244">
    <property type="component" value="Unassembled WGS sequence"/>
</dbReference>
<keyword evidence="3" id="KW-1185">Reference proteome</keyword>
<reference evidence="3" key="1">
    <citation type="submission" date="2023-07" db="EMBL/GenBank/DDBJ databases">
        <title>Whole-genome sequencing of a new Methanosarcina sp. Z-7115.</title>
        <authorList>
            <person name="Zhilina T.N."/>
            <person name="Merkel A.Y."/>
        </authorList>
    </citation>
    <scope>NUCLEOTIDE SEQUENCE [LARGE SCALE GENOMIC DNA]</scope>
    <source>
        <strain evidence="3">Z-7115</strain>
    </source>
</reference>
<gene>
    <name evidence="2" type="ORF">RG963_04480</name>
</gene>
<evidence type="ECO:0000313" key="2">
    <source>
        <dbReference type="EMBL" id="MDR7665057.1"/>
    </source>
</evidence>
<name>A0ABU2CZC5_9EURY</name>
<feature type="domain" description="Cupin type-2" evidence="1">
    <location>
        <begin position="75"/>
        <end position="144"/>
    </location>
</feature>
<evidence type="ECO:0000313" key="3">
    <source>
        <dbReference type="Proteomes" id="UP001246244"/>
    </source>
</evidence>
<comment type="caution">
    <text evidence="2">The sequence shown here is derived from an EMBL/GenBank/DDBJ whole genome shotgun (WGS) entry which is preliminary data.</text>
</comment>
<dbReference type="CDD" id="cd02223">
    <property type="entry name" value="cupin_Bh2720-like"/>
    <property type="match status" value="1"/>
</dbReference>
<dbReference type="PANTHER" id="PTHR43346">
    <property type="entry name" value="LIGAND BINDING DOMAIN PROTEIN, PUTATIVE (AFU_ORTHOLOGUE AFUA_6G14370)-RELATED"/>
    <property type="match status" value="1"/>
</dbReference>
<dbReference type="InterPro" id="IPR011051">
    <property type="entry name" value="RmlC_Cupin_sf"/>
</dbReference>
<dbReference type="InterPro" id="IPR052538">
    <property type="entry name" value="Flavonoid_dioxygenase-like"/>
</dbReference>
<dbReference type="InterPro" id="IPR013096">
    <property type="entry name" value="Cupin_2"/>
</dbReference>
<accession>A0ABU2CZC5</accession>
<organism evidence="2 3">
    <name type="scientific">Methanosarcina baikalica</name>
    <dbReference type="NCBI Taxonomy" id="3073890"/>
    <lineage>
        <taxon>Archaea</taxon>
        <taxon>Methanobacteriati</taxon>
        <taxon>Methanobacteriota</taxon>
        <taxon>Stenosarchaea group</taxon>
        <taxon>Methanomicrobia</taxon>
        <taxon>Methanosarcinales</taxon>
        <taxon>Methanosarcinaceae</taxon>
        <taxon>Methanosarcina</taxon>
    </lineage>
</organism>
<proteinExistence type="predicted"/>
<protein>
    <submittedName>
        <fullName evidence="2">Cupin domain-containing protein</fullName>
    </submittedName>
</protein>
<dbReference type="SUPFAM" id="SSF51182">
    <property type="entry name" value="RmlC-like cupins"/>
    <property type="match status" value="1"/>
</dbReference>
<dbReference type="PANTHER" id="PTHR43346:SF1">
    <property type="entry name" value="QUERCETIN 2,3-DIOXYGENASE-RELATED"/>
    <property type="match status" value="1"/>
</dbReference>